<dbReference type="PANTHER" id="PTHR47129:SF1">
    <property type="entry name" value="NMRA-LIKE DOMAIN-CONTAINING PROTEIN"/>
    <property type="match status" value="1"/>
</dbReference>
<dbReference type="InterPro" id="IPR016040">
    <property type="entry name" value="NAD(P)-bd_dom"/>
</dbReference>
<dbReference type="CDD" id="cd05269">
    <property type="entry name" value="TMR_SDR_a"/>
    <property type="match status" value="1"/>
</dbReference>
<dbReference type="PANTHER" id="PTHR47129">
    <property type="entry name" value="QUINONE OXIDOREDUCTASE 2"/>
    <property type="match status" value="1"/>
</dbReference>
<evidence type="ECO:0000259" key="1">
    <source>
        <dbReference type="Pfam" id="PF13460"/>
    </source>
</evidence>
<dbReference type="SUPFAM" id="SSF51735">
    <property type="entry name" value="NAD(P)-binding Rossmann-fold domains"/>
    <property type="match status" value="1"/>
</dbReference>
<dbReference type="Gene3D" id="3.40.50.720">
    <property type="entry name" value="NAD(P)-binding Rossmann-like Domain"/>
    <property type="match status" value="1"/>
</dbReference>
<dbReference type="RefSeq" id="WP_121794353.1">
    <property type="nucleotide sequence ID" value="NZ_RDBF01000006.1"/>
</dbReference>
<feature type="domain" description="NAD(P)-binding" evidence="1">
    <location>
        <begin position="7"/>
        <end position="187"/>
    </location>
</feature>
<protein>
    <submittedName>
        <fullName evidence="2">SDR family oxidoreductase</fullName>
    </submittedName>
</protein>
<name>A0A3L8PJZ1_9ACTN</name>
<evidence type="ECO:0000313" key="2">
    <source>
        <dbReference type="EMBL" id="RLV55716.1"/>
    </source>
</evidence>
<dbReference type="Gene3D" id="3.90.25.10">
    <property type="entry name" value="UDP-galactose 4-epimerase, domain 1"/>
    <property type="match status" value="1"/>
</dbReference>
<sequence length="285" mass="29771">MTIAVTGSTGALGTLVVDALAEHVSLDQVVALARDPQRAAHLGERGAQVRTFDYDRPEDLAAALHDVTDLLLISSNAVGQRVEQHRAVIEAARATGVGRIVYTSALGASDTSLNPVAPDHVETERLLADSGLDHVILRNGWYSENYLSELENARQYGAVVTSAGDGTVASADRADYAAAAAAVLTTPHAKPVYELSGDTAWTFEELAKTLSAVTGADAEVRHVSPDEHREALRQAGLPEAAIEFVVGIDAAIARGELGATTGELSALIGRPTTPLHDTLAAAEQG</sequence>
<dbReference type="AlphaFoldDB" id="A0A3L8PJZ1"/>
<reference evidence="2 3" key="1">
    <citation type="submission" date="2018-10" db="EMBL/GenBank/DDBJ databases">
        <title>Aeromicrobium sp. 9W16Y-2 whole genome shotgun sequence.</title>
        <authorList>
            <person name="Li F."/>
        </authorList>
    </citation>
    <scope>NUCLEOTIDE SEQUENCE [LARGE SCALE GENOMIC DNA]</scope>
    <source>
        <strain evidence="2 3">9W16Y-2</strain>
    </source>
</reference>
<dbReference type="InterPro" id="IPR036291">
    <property type="entry name" value="NAD(P)-bd_dom_sf"/>
</dbReference>
<accession>A0A3L8PJZ1</accession>
<dbReference type="OrthoDB" id="5510591at2"/>
<proteinExistence type="predicted"/>
<gene>
    <name evidence="2" type="ORF">D9V41_09635</name>
</gene>
<organism evidence="2 3">
    <name type="scientific">Aeromicrobium phragmitis</name>
    <dbReference type="NCBI Taxonomy" id="2478914"/>
    <lineage>
        <taxon>Bacteria</taxon>
        <taxon>Bacillati</taxon>
        <taxon>Actinomycetota</taxon>
        <taxon>Actinomycetes</taxon>
        <taxon>Propionibacteriales</taxon>
        <taxon>Nocardioidaceae</taxon>
        <taxon>Aeromicrobium</taxon>
    </lineage>
</organism>
<dbReference type="Proteomes" id="UP000282515">
    <property type="component" value="Unassembled WGS sequence"/>
</dbReference>
<dbReference type="Pfam" id="PF13460">
    <property type="entry name" value="NAD_binding_10"/>
    <property type="match status" value="1"/>
</dbReference>
<comment type="caution">
    <text evidence="2">The sequence shown here is derived from an EMBL/GenBank/DDBJ whole genome shotgun (WGS) entry which is preliminary data.</text>
</comment>
<keyword evidence="3" id="KW-1185">Reference proteome</keyword>
<dbReference type="EMBL" id="RDBF01000006">
    <property type="protein sequence ID" value="RLV55716.1"/>
    <property type="molecule type" value="Genomic_DNA"/>
</dbReference>
<evidence type="ECO:0000313" key="3">
    <source>
        <dbReference type="Proteomes" id="UP000282515"/>
    </source>
</evidence>
<dbReference type="InterPro" id="IPR052718">
    <property type="entry name" value="NmrA-type_oxidoreductase"/>
</dbReference>